<gene>
    <name evidence="2" type="ORF">Pdsh_01800</name>
    <name evidence="1" type="ORF">Pyrde_0770</name>
</gene>
<dbReference type="KEGG" id="pdl:Pyrde_0770"/>
<protein>
    <submittedName>
        <fullName evidence="1">Uncharacterized protein</fullName>
    </submittedName>
</protein>
<dbReference type="GeneID" id="26099108"/>
<evidence type="ECO:0000313" key="2">
    <source>
        <dbReference type="EMBL" id="OWJ55549.1"/>
    </source>
</evidence>
<keyword evidence="4" id="KW-1185">Reference proteome</keyword>
<reference evidence="2 4" key="2">
    <citation type="submission" date="2017-05" db="EMBL/GenBank/DDBJ databases">
        <title>The draft genome of the hyperthermophilic archaeon 'Pyrodictium delaneyi strain Hulk', an iron and nitrate reducer, reveals the capacity for sulfate reduction.</title>
        <authorList>
            <person name="Demey L.M."/>
            <person name="Miller C."/>
            <person name="Manzella M."/>
            <person name="Reguera G."/>
            <person name="Kashefi K."/>
        </authorList>
    </citation>
    <scope>NUCLEOTIDE SEQUENCE [LARGE SCALE GENOMIC DNA]</scope>
    <source>
        <strain evidence="2 4">Hulk</strain>
    </source>
</reference>
<dbReference type="EMBL" id="NCQP01000001">
    <property type="protein sequence ID" value="OWJ55549.1"/>
    <property type="molecule type" value="Genomic_DNA"/>
</dbReference>
<evidence type="ECO:0000313" key="1">
    <source>
        <dbReference type="EMBL" id="ALL00820.1"/>
    </source>
</evidence>
<evidence type="ECO:0000313" key="4">
    <source>
        <dbReference type="Proteomes" id="UP000196694"/>
    </source>
</evidence>
<accession>A0A0P0N1R5</accession>
<sequence>MQDSNVIQLVRERLRSVAMGALAVLDNRAFASYRVDFATLLVRDPLAAYKVLLSYQKDPRKARVILRSVLLGFSRSALEVLNAINALEKGDPEPVKRILKRAADRGRGGRF</sequence>
<dbReference type="Proteomes" id="UP000058613">
    <property type="component" value="Chromosome"/>
</dbReference>
<name>A0A0P0N1R5_9CREN</name>
<dbReference type="OrthoDB" id="376667at2157"/>
<reference evidence="1 3" key="1">
    <citation type="submission" date="2015-10" db="EMBL/GenBank/DDBJ databases">
        <title>Complete genome sequence of hyperthermophilic archaeon Pyrodictium delaneyi Su06.</title>
        <authorList>
            <person name="Jung J.-H."/>
            <person name="Lin J."/>
            <person name="Holden J.F."/>
            <person name="Park C.-S."/>
        </authorList>
    </citation>
    <scope>NUCLEOTIDE SEQUENCE [LARGE SCALE GENOMIC DNA]</scope>
    <source>
        <strain evidence="1 3">Su06</strain>
    </source>
</reference>
<dbReference type="EMBL" id="CP013011">
    <property type="protein sequence ID" value="ALL00820.1"/>
    <property type="molecule type" value="Genomic_DNA"/>
</dbReference>
<dbReference type="STRING" id="1273541.Pyrde_0770"/>
<dbReference type="AlphaFoldDB" id="A0A0P0N1R5"/>
<organism evidence="1 3">
    <name type="scientific">Pyrodictium delaneyi</name>
    <dbReference type="NCBI Taxonomy" id="1273541"/>
    <lineage>
        <taxon>Archaea</taxon>
        <taxon>Thermoproteota</taxon>
        <taxon>Thermoprotei</taxon>
        <taxon>Desulfurococcales</taxon>
        <taxon>Pyrodictiaceae</taxon>
        <taxon>Pyrodictium</taxon>
    </lineage>
</organism>
<evidence type="ECO:0000313" key="3">
    <source>
        <dbReference type="Proteomes" id="UP000058613"/>
    </source>
</evidence>
<dbReference type="Proteomes" id="UP000196694">
    <property type="component" value="Unassembled WGS sequence"/>
</dbReference>
<proteinExistence type="predicted"/>
<dbReference type="RefSeq" id="WP_055408392.1">
    <property type="nucleotide sequence ID" value="NZ_CP013011.1"/>
</dbReference>